<dbReference type="InterPro" id="IPR002725">
    <property type="entry name" value="YgjP-like_metallopeptidase"/>
</dbReference>
<keyword evidence="1" id="KW-1133">Transmembrane helix</keyword>
<keyword evidence="1" id="KW-0472">Membrane</keyword>
<reference evidence="4" key="1">
    <citation type="submission" date="2016-10" db="EMBL/GenBank/DDBJ databases">
        <authorList>
            <person name="Beylefeld A."/>
            <person name="Abolnik C."/>
        </authorList>
    </citation>
    <scope>NUCLEOTIDE SEQUENCE [LARGE SCALE GENOMIC DNA]</scope>
    <source>
        <strain evidence="4">B359_6</strain>
    </source>
</reference>
<dbReference type="STRING" id="48003.BLA55_01060"/>
<dbReference type="Proteomes" id="UP000184322">
    <property type="component" value="Chromosome"/>
</dbReference>
<feature type="transmembrane region" description="Helical" evidence="1">
    <location>
        <begin position="25"/>
        <end position="44"/>
    </location>
</feature>
<dbReference type="Pfam" id="PF01863">
    <property type="entry name" value="YgjP-like"/>
    <property type="match status" value="1"/>
</dbReference>
<evidence type="ECO:0000313" key="4">
    <source>
        <dbReference type="Proteomes" id="UP000184322"/>
    </source>
</evidence>
<dbReference type="KEGG" id="mpul:BLA55_01060"/>
<accession>A0A1L4FRN2</accession>
<name>A0A1L4FRN2_9BACT</name>
<evidence type="ECO:0000313" key="3">
    <source>
        <dbReference type="EMBL" id="APJ38270.1"/>
    </source>
</evidence>
<evidence type="ECO:0000256" key="1">
    <source>
        <dbReference type="SAM" id="Phobius"/>
    </source>
</evidence>
<evidence type="ECO:0000259" key="2">
    <source>
        <dbReference type="Pfam" id="PF01863"/>
    </source>
</evidence>
<dbReference type="RefSeq" id="WP_073372274.1">
    <property type="nucleotide sequence ID" value="NZ_CP017813.1"/>
</dbReference>
<dbReference type="Gene3D" id="3.30.2010.10">
    <property type="entry name" value="Metalloproteases ('zincins'), catalytic domain"/>
    <property type="match status" value="1"/>
</dbReference>
<feature type="domain" description="YgjP-like metallopeptidase" evidence="2">
    <location>
        <begin position="111"/>
        <end position="271"/>
    </location>
</feature>
<gene>
    <name evidence="3" type="ORF">BLA55_01060</name>
</gene>
<dbReference type="AlphaFoldDB" id="A0A1L4FRN2"/>
<organism evidence="3 4">
    <name type="scientific">Mycoplasmopsis pullorum</name>
    <dbReference type="NCBI Taxonomy" id="48003"/>
    <lineage>
        <taxon>Bacteria</taxon>
        <taxon>Bacillati</taxon>
        <taxon>Mycoplasmatota</taxon>
        <taxon>Mycoplasmoidales</taxon>
        <taxon>Metamycoplasmataceae</taxon>
        <taxon>Mycoplasmopsis</taxon>
    </lineage>
</organism>
<dbReference type="EMBL" id="CP017813">
    <property type="protein sequence ID" value="APJ38270.1"/>
    <property type="molecule type" value="Genomic_DNA"/>
</dbReference>
<proteinExistence type="predicted"/>
<protein>
    <recommendedName>
        <fullName evidence="2">YgjP-like metallopeptidase domain-containing protein</fullName>
    </recommendedName>
</protein>
<keyword evidence="4" id="KW-1185">Reference proteome</keyword>
<keyword evidence="1" id="KW-0812">Transmembrane</keyword>
<sequence>MNRIEELQNIEKNLLSLGFWKQENYIYGFNYLFNGVVYTLFLSLHQVKRSNPKSMFTYWKKYQGPPFQNPQTPRIIYLHKNIYKELLSPRLLINSKFQKWLDQILYYYETVIKETENLTDDFYLDGSAFSFFGQKYQIFWFNNQQNEVQIDELNRKINVYVENQIYKYMSKRNSFFMSFLENALYSKIQSIQSKWEKELNLPSSQIGIAAKLRRKNVIAQNWVQKNRIEYIFKMVFWNQIIIENIVVHELLHSYFKNNHFSNPHNAQFYKKGNELIKDFDLLENLL</sequence>